<dbReference type="InterPro" id="IPR015354">
    <property type="entry name" value="DNA_partition_ParG"/>
</dbReference>
<dbReference type="SUPFAM" id="SSF47598">
    <property type="entry name" value="Ribbon-helix-helix"/>
    <property type="match status" value="1"/>
</dbReference>
<organism evidence="1 2">
    <name type="scientific">Kluyvera genomosp. 3</name>
    <dbReference type="NCBI Taxonomy" id="2774055"/>
    <lineage>
        <taxon>Bacteria</taxon>
        <taxon>Pseudomonadati</taxon>
        <taxon>Pseudomonadota</taxon>
        <taxon>Gammaproteobacteria</taxon>
        <taxon>Enterobacterales</taxon>
        <taxon>Enterobacteriaceae</taxon>
        <taxon>Kluyvera</taxon>
    </lineage>
</organism>
<gene>
    <name evidence="1" type="ORF">GY169_07615</name>
</gene>
<evidence type="ECO:0008006" key="3">
    <source>
        <dbReference type="Google" id="ProtNLM"/>
    </source>
</evidence>
<dbReference type="KEGG" id="kgn:GY169_07615"/>
<dbReference type="GO" id="GO:0006355">
    <property type="term" value="P:regulation of DNA-templated transcription"/>
    <property type="evidence" value="ECO:0007669"/>
    <property type="project" value="InterPro"/>
</dbReference>
<dbReference type="AlphaFoldDB" id="A0A6G9RIP9"/>
<protein>
    <recommendedName>
        <fullName evidence="3">Protein CopB</fullName>
    </recommendedName>
</protein>
<dbReference type="Pfam" id="PF09274">
    <property type="entry name" value="ParG"/>
    <property type="match status" value="1"/>
</dbReference>
<keyword evidence="2" id="KW-1185">Reference proteome</keyword>
<dbReference type="EMBL" id="CP050321">
    <property type="protein sequence ID" value="QIR26692.1"/>
    <property type="molecule type" value="Genomic_DNA"/>
</dbReference>
<dbReference type="InterPro" id="IPR013321">
    <property type="entry name" value="Arc_rbn_hlx_hlx"/>
</dbReference>
<evidence type="ECO:0000313" key="2">
    <source>
        <dbReference type="Proteomes" id="UP000503580"/>
    </source>
</evidence>
<dbReference type="RefSeq" id="WP_167575389.1">
    <property type="nucleotide sequence ID" value="NZ_CP050321.1"/>
</dbReference>
<name>A0A6G9RIP9_9ENTR</name>
<accession>A0A6G9RIP9</accession>
<evidence type="ECO:0000313" key="1">
    <source>
        <dbReference type="EMBL" id="QIR26692.1"/>
    </source>
</evidence>
<sequence length="59" mass="6757">MSKEVAKQAEKQVRIQVYTTEEKHRAFKMICAGNGEKMTDVVDKLITAYLKKNGVKIEK</sequence>
<dbReference type="InterPro" id="IPR010985">
    <property type="entry name" value="Ribbon_hlx_hlx"/>
</dbReference>
<dbReference type="Gene3D" id="1.10.1220.10">
    <property type="entry name" value="Met repressor-like"/>
    <property type="match status" value="1"/>
</dbReference>
<dbReference type="Proteomes" id="UP000503580">
    <property type="component" value="Chromosome"/>
</dbReference>
<reference evidence="1 2" key="1">
    <citation type="submission" date="2020-02" db="EMBL/GenBank/DDBJ databases">
        <title>Whole genome PO2S7.</title>
        <authorList>
            <person name="Singha K.M."/>
        </authorList>
    </citation>
    <scope>NUCLEOTIDE SEQUENCE [LARGE SCALE GENOMIC DNA]</scope>
    <source>
        <strain evidence="1 2">PO2S7</strain>
    </source>
</reference>
<dbReference type="GO" id="GO:0043565">
    <property type="term" value="F:sequence-specific DNA binding"/>
    <property type="evidence" value="ECO:0007669"/>
    <property type="project" value="UniProtKB-ARBA"/>
</dbReference>
<proteinExistence type="predicted"/>